<accession>A0A1N6N284</accession>
<evidence type="ECO:0000313" key="3">
    <source>
        <dbReference type="Proteomes" id="UP000196435"/>
    </source>
</evidence>
<dbReference type="Proteomes" id="UP000224871">
    <property type="component" value="Unassembled WGS sequence"/>
</dbReference>
<evidence type="ECO:0000313" key="2">
    <source>
        <dbReference type="EMBL" id="SIP75142.1"/>
    </source>
</evidence>
<reference evidence="1 4" key="3">
    <citation type="journal article" date="2017" name="Nat. Microbiol.">
        <title>Natural product diversity associated with the nematode symbionts Photorhabdus and Xenorhabdus.</title>
        <authorList>
            <person name="Tobias N.J."/>
            <person name="Wolff H."/>
            <person name="Djahanschiri B."/>
            <person name="Grundmann F."/>
            <person name="Kronenwerth M."/>
            <person name="Shi Y.M."/>
            <person name="Simonyi S."/>
            <person name="Grun P."/>
            <person name="Shapiro-Ilan D."/>
            <person name="Pidot S.J."/>
            <person name="Stinear T.P."/>
            <person name="Ebersberger I."/>
            <person name="Bode H.B."/>
        </authorList>
    </citation>
    <scope>NUCLEOTIDE SEQUENCE [LARGE SCALE GENOMIC DNA]</scope>
    <source>
        <strain evidence="1 4">DSM 16336</strain>
    </source>
</reference>
<dbReference type="RefSeq" id="WP_086954405.1">
    <property type="nucleotide sequence ID" value="NZ_CAWNQC010000285.1"/>
</dbReference>
<reference evidence="3" key="2">
    <citation type="submission" date="2016-12" db="EMBL/GenBank/DDBJ databases">
        <authorList>
            <person name="Gaudriault S."/>
        </authorList>
    </citation>
    <scope>NUCLEOTIDE SEQUENCE [LARGE SCALE GENOMIC DNA]</scope>
    <source>
        <strain evidence="3">HGB1681 (deposited as PTA-6826 in the American Type Culture Collection)</strain>
    </source>
</reference>
<dbReference type="EMBL" id="FTLG01000241">
    <property type="protein sequence ID" value="SIP75142.1"/>
    <property type="molecule type" value="Genomic_DNA"/>
</dbReference>
<dbReference type="EMBL" id="NIBU01000083">
    <property type="protein sequence ID" value="PHM29431.1"/>
    <property type="molecule type" value="Genomic_DNA"/>
</dbReference>
<organism evidence="2 3">
    <name type="scientific">Xenorhabdus innexi</name>
    <dbReference type="NCBI Taxonomy" id="290109"/>
    <lineage>
        <taxon>Bacteria</taxon>
        <taxon>Pseudomonadati</taxon>
        <taxon>Pseudomonadota</taxon>
        <taxon>Gammaproteobacteria</taxon>
        <taxon>Enterobacterales</taxon>
        <taxon>Morganellaceae</taxon>
        <taxon>Xenorhabdus</taxon>
    </lineage>
</organism>
<keyword evidence="4" id="KW-1185">Reference proteome</keyword>
<name>A0A1N6N284_9GAMM</name>
<sequence length="206" mass="24643">MDNKNRIFKIKEECDKILDFHMWYNYPDNVFWPIINLMDVDDEDFLIEVYSSVSDRYLDILTDSSIILPIIESSQSVNLINYIKSISDKKKYVIDDILILDMESALFVNYEELENRLKAKEFENIYMSLKKFTIDALNKDQCYDEIVKTLDFIVGFSKNNKHEYFSYVSVYWLGLYLYNSILKFKNREEIRSYKEMLSGLFPCGKF</sequence>
<reference evidence="2" key="1">
    <citation type="submission" date="2016-12" db="EMBL/GenBank/DDBJ databases">
        <authorList>
            <person name="Song W.-J."/>
            <person name="Kurnit D.M."/>
        </authorList>
    </citation>
    <scope>NUCLEOTIDE SEQUENCE [LARGE SCALE GENOMIC DNA]</scope>
    <source>
        <strain evidence="2">HGB1681</strain>
    </source>
</reference>
<proteinExistence type="predicted"/>
<dbReference type="Proteomes" id="UP000196435">
    <property type="component" value="Unassembled WGS sequence"/>
</dbReference>
<dbReference type="AlphaFoldDB" id="A0A1N6N284"/>
<evidence type="ECO:0000313" key="4">
    <source>
        <dbReference type="Proteomes" id="UP000224871"/>
    </source>
</evidence>
<evidence type="ECO:0000313" key="1">
    <source>
        <dbReference type="EMBL" id="PHM29431.1"/>
    </source>
</evidence>
<gene>
    <name evidence="1" type="ORF">Xinn_03699</name>
    <name evidence="2" type="ORF">XIS1_940006</name>
</gene>
<protein>
    <submittedName>
        <fullName evidence="2">Uncharacterized protein</fullName>
    </submittedName>
</protein>
<dbReference type="OrthoDB" id="6443318at2"/>